<dbReference type="Proteomes" id="UP000626786">
    <property type="component" value="Unassembled WGS sequence"/>
</dbReference>
<dbReference type="RefSeq" id="WP_191693886.1">
    <property type="nucleotide sequence ID" value="NZ_JACSQN010000004.1"/>
</dbReference>
<accession>A0ABR8U832</accession>
<protein>
    <submittedName>
        <fullName evidence="2">S4 domain-containing protein YaaA</fullName>
    </submittedName>
</protein>
<evidence type="ECO:0000256" key="1">
    <source>
        <dbReference type="PROSITE-ProRule" id="PRU00182"/>
    </source>
</evidence>
<dbReference type="InterPro" id="IPR036986">
    <property type="entry name" value="S4_RNA-bd_sf"/>
</dbReference>
<dbReference type="InterPro" id="IPR014330">
    <property type="entry name" value="RNA-bd_S4-rel_YaaA"/>
</dbReference>
<keyword evidence="3" id="KW-1185">Reference proteome</keyword>
<sequence length="79" mass="8864">MEEIKIDTEYITLGQMLKMTNIISSGGMAKWFLSEHTVYLNGEEESRRGKKLYNGDVVTIPGQGEFSISVNLDGQLDVH</sequence>
<evidence type="ECO:0000313" key="2">
    <source>
        <dbReference type="EMBL" id="MBD7984204.1"/>
    </source>
</evidence>
<dbReference type="PROSITE" id="PS50889">
    <property type="entry name" value="S4"/>
    <property type="match status" value="1"/>
</dbReference>
<gene>
    <name evidence="2" type="primary">yaaA</name>
    <name evidence="2" type="ORF">H9649_06410</name>
</gene>
<evidence type="ECO:0000313" key="3">
    <source>
        <dbReference type="Proteomes" id="UP000626786"/>
    </source>
</evidence>
<comment type="caution">
    <text evidence="2">The sequence shown here is derived from an EMBL/GenBank/DDBJ whole genome shotgun (WGS) entry which is preliminary data.</text>
</comment>
<dbReference type="EMBL" id="JACSQN010000004">
    <property type="protein sequence ID" value="MBD7984204.1"/>
    <property type="molecule type" value="Genomic_DNA"/>
</dbReference>
<dbReference type="NCBIfam" id="TIGR02988">
    <property type="entry name" value="YaaA_near_RecF"/>
    <property type="match status" value="1"/>
</dbReference>
<name>A0ABR8U832_9BACL</name>
<proteinExistence type="predicted"/>
<dbReference type="SUPFAM" id="SSF55174">
    <property type="entry name" value="Alpha-L RNA-binding motif"/>
    <property type="match status" value="1"/>
</dbReference>
<organism evidence="2 3">
    <name type="scientific">Sporosarcina quadrami</name>
    <dbReference type="NCBI Taxonomy" id="2762234"/>
    <lineage>
        <taxon>Bacteria</taxon>
        <taxon>Bacillati</taxon>
        <taxon>Bacillota</taxon>
        <taxon>Bacilli</taxon>
        <taxon>Bacillales</taxon>
        <taxon>Caryophanaceae</taxon>
        <taxon>Sporosarcina</taxon>
    </lineage>
</organism>
<dbReference type="Gene3D" id="3.10.290.10">
    <property type="entry name" value="RNA-binding S4 domain"/>
    <property type="match status" value="1"/>
</dbReference>
<keyword evidence="1" id="KW-0694">RNA-binding</keyword>
<reference evidence="2 3" key="1">
    <citation type="submission" date="2020-08" db="EMBL/GenBank/DDBJ databases">
        <title>A Genomic Blueprint of the Chicken Gut Microbiome.</title>
        <authorList>
            <person name="Gilroy R."/>
            <person name="Ravi A."/>
            <person name="Getino M."/>
            <person name="Pursley I."/>
            <person name="Horton D.L."/>
            <person name="Alikhan N.-F."/>
            <person name="Baker D."/>
            <person name="Gharbi K."/>
            <person name="Hall N."/>
            <person name="Watson M."/>
            <person name="Adriaenssens E.M."/>
            <person name="Foster-Nyarko E."/>
            <person name="Jarju S."/>
            <person name="Secka A."/>
            <person name="Antonio M."/>
            <person name="Oren A."/>
            <person name="Chaudhuri R."/>
            <person name="La Ragione R.M."/>
            <person name="Hildebrand F."/>
            <person name="Pallen M.J."/>
        </authorList>
    </citation>
    <scope>NUCLEOTIDE SEQUENCE [LARGE SCALE GENOMIC DNA]</scope>
    <source>
        <strain evidence="2 3">Sa2YVA2</strain>
    </source>
</reference>
<dbReference type="Pfam" id="PF13275">
    <property type="entry name" value="S4_2"/>
    <property type="match status" value="1"/>
</dbReference>